<evidence type="ECO:0000256" key="4">
    <source>
        <dbReference type="PROSITE-ProRule" id="PRU00221"/>
    </source>
</evidence>
<keyword evidence="2 4" id="KW-0853">WD repeat</keyword>
<organism evidence="7 8">
    <name type="scientific">Hortaea werneckii</name>
    <name type="common">Black yeast</name>
    <name type="synonym">Cladosporium werneckii</name>
    <dbReference type="NCBI Taxonomy" id="91943"/>
    <lineage>
        <taxon>Eukaryota</taxon>
        <taxon>Fungi</taxon>
        <taxon>Dikarya</taxon>
        <taxon>Ascomycota</taxon>
        <taxon>Pezizomycotina</taxon>
        <taxon>Dothideomycetes</taxon>
        <taxon>Dothideomycetidae</taxon>
        <taxon>Mycosphaerellales</taxon>
        <taxon>Teratosphaeriaceae</taxon>
        <taxon>Hortaea</taxon>
    </lineage>
</organism>
<sequence length="1171" mass="127597">MATEPNGASGNNGKAQATPLQHGSEDSNGAHAAAERPRPSRNTSLPHPISQRAFFTFDQPIAPIDAPLDSHAHLKRSAAPASGEDSDPASKRQRHLAAAPVSNKPLPMPNTSYHLNDRATSLGQSTPRIVRGAQPHLDRNGFAPSRVDQGVDRRVPPSAEEPLAGHPAERSSAAYTSPAAQDYAPSSGAKKRFTPEENALLVKLKEVDGLSWREITAYFPGRSQGTLGVHYSTKVHKRTVPIGELPSETSIPKAPQPAPAAPKRVSTPVRPDIPRPPTQGPPRRAKRGGGPSAVDGYVSWTQVKDSAFQDKTLDSREDISVQGTIDVEPRASQDRVFPQSLPRLLRQRELGGSMGRGWVTPSRRIPEDLENHATDKHTLAKTFENTCGDVTCLAWSPRGKRFAAGSIAVSDDRSMQYNSGLNLLAGDSESGTLQELPEHHISRPLIDAESGNVNGLHAMRESQDPRLFMTVASVGFSPTGDLLYSAGGDKRMRAYRMNDDVAPIDVLSVGNHGLVATACHSGTDGNVNVFGCDDTTFDHKIALSPSRKDAQSNLPLFPSALKWSIAAQHSNLLLGGFSHYASDEIRATAGETALWNGETGQRIALSTTTRNVFDLAWNPSPSAAGTVLAVAAVPGTGKSYKGKQSVVQVYAPDQNRAKQVNELECPAFDINDVTYCPHDENLIAAGATDGKVYIWDMRYTGRNQMPLHTLSHGNSLNVLDHDRDSELADTGVRFLSWGATSSRLYSGSSDGVVKVWNPYRATSGALVKDVATFQTAIMSGAFNHDFRDLLIGEECGRLNLLQVDAKGDGDMHSSRPQRFKLQNAPKPQRTHSEISGKVAGDELLRSRKIITRPMGALPKWQAVQGPNYDGPYAIAPRETWLQAENDLKRAQDAQNDAHSTMDIDSSQTSEHGTAIRDADNRVKAAQMAIERLQIRHDDAVPLIQQAAENQRKLCREEKKRMQLEASLAHPTECCKLDCNFLPRDDDIGVGVPDSRRSEQRIPAALRRLPRGPINLAQMDCKQLREFGLAGKCPHCERPAKSAALRAHFTMLCQQRCASIRAAFTGTCESCSAPARNDGSLCERCAFNCFRCGEKAQILPPTTDHGEVIYCDSCGSSWAQGILGYELVQDASQMRMRVRRGTVREGGEGLTEDEPVHLEEEETVHHHLRWET</sequence>
<feature type="compositionally biased region" description="Polar residues" evidence="6">
    <location>
        <begin position="109"/>
        <end position="118"/>
    </location>
</feature>
<dbReference type="InterPro" id="IPR037588">
    <property type="entry name" value="MLST8"/>
</dbReference>
<evidence type="ECO:0000256" key="5">
    <source>
        <dbReference type="SAM" id="Coils"/>
    </source>
</evidence>
<dbReference type="VEuPathDB" id="FungiDB:BTJ68_05220"/>
<feature type="region of interest" description="Disordered" evidence="6">
    <location>
        <begin position="131"/>
        <end position="191"/>
    </location>
</feature>
<dbReference type="InterPro" id="IPR015943">
    <property type="entry name" value="WD40/YVTN_repeat-like_dom_sf"/>
</dbReference>
<dbReference type="SMART" id="SM00320">
    <property type="entry name" value="WD40"/>
    <property type="match status" value="4"/>
</dbReference>
<evidence type="ECO:0000256" key="6">
    <source>
        <dbReference type="SAM" id="MobiDB-lite"/>
    </source>
</evidence>
<dbReference type="EMBL" id="QWIR01000010">
    <property type="protein sequence ID" value="RMY94875.1"/>
    <property type="molecule type" value="Genomic_DNA"/>
</dbReference>
<name>A0A3M7G175_HORWE</name>
<feature type="region of interest" description="Disordered" evidence="6">
    <location>
        <begin position="244"/>
        <end position="296"/>
    </location>
</feature>
<dbReference type="Gene3D" id="2.130.10.10">
    <property type="entry name" value="YVTN repeat-like/Quinoprotein amine dehydrogenase"/>
    <property type="match status" value="1"/>
</dbReference>
<evidence type="ECO:0000313" key="8">
    <source>
        <dbReference type="Proteomes" id="UP000268823"/>
    </source>
</evidence>
<keyword evidence="5" id="KW-0175">Coiled coil</keyword>
<dbReference type="InterPro" id="IPR009057">
    <property type="entry name" value="Homeodomain-like_sf"/>
</dbReference>
<feature type="coiled-coil region" evidence="5">
    <location>
        <begin position="915"/>
        <end position="964"/>
    </location>
</feature>
<dbReference type="PANTHER" id="PTHR19842:SF2">
    <property type="entry name" value="WD REPEAT PROTEIN (AFU_ORTHOLOGUE AFUA_5G04300)"/>
    <property type="match status" value="1"/>
</dbReference>
<dbReference type="SUPFAM" id="SSF46689">
    <property type="entry name" value="Homeodomain-like"/>
    <property type="match status" value="1"/>
</dbReference>
<dbReference type="PANTHER" id="PTHR19842">
    <property type="entry name" value="G BETA-LIKE PROTEIN GBL"/>
    <property type="match status" value="1"/>
</dbReference>
<feature type="compositionally biased region" description="Polar residues" evidence="6">
    <location>
        <begin position="1"/>
        <end position="21"/>
    </location>
</feature>
<dbReference type="AlphaFoldDB" id="A0A3M7G175"/>
<dbReference type="InterPro" id="IPR036322">
    <property type="entry name" value="WD40_repeat_dom_sf"/>
</dbReference>
<feature type="region of interest" description="Disordered" evidence="6">
    <location>
        <begin position="1"/>
        <end position="118"/>
    </location>
</feature>
<dbReference type="InterPro" id="IPR019775">
    <property type="entry name" value="WD40_repeat_CS"/>
</dbReference>
<dbReference type="SUPFAM" id="SSF50978">
    <property type="entry name" value="WD40 repeat-like"/>
    <property type="match status" value="1"/>
</dbReference>
<evidence type="ECO:0000256" key="2">
    <source>
        <dbReference type="ARBA" id="ARBA00022574"/>
    </source>
</evidence>
<dbReference type="OrthoDB" id="10248252at2759"/>
<dbReference type="GO" id="GO:0031929">
    <property type="term" value="P:TOR signaling"/>
    <property type="evidence" value="ECO:0007669"/>
    <property type="project" value="InterPro"/>
</dbReference>
<dbReference type="InterPro" id="IPR001680">
    <property type="entry name" value="WD40_rpt"/>
</dbReference>
<comment type="similarity">
    <text evidence="1">Belongs to the WD repeat LST8 family.</text>
</comment>
<dbReference type="PROSITE" id="PS50082">
    <property type="entry name" value="WD_REPEATS_2"/>
    <property type="match status" value="2"/>
</dbReference>
<dbReference type="GO" id="GO:0031931">
    <property type="term" value="C:TORC1 complex"/>
    <property type="evidence" value="ECO:0007669"/>
    <property type="project" value="InterPro"/>
</dbReference>
<evidence type="ECO:0000256" key="1">
    <source>
        <dbReference type="ARBA" id="ARBA00009890"/>
    </source>
</evidence>
<dbReference type="GO" id="GO:0031932">
    <property type="term" value="C:TORC2 complex"/>
    <property type="evidence" value="ECO:0007669"/>
    <property type="project" value="InterPro"/>
</dbReference>
<dbReference type="Proteomes" id="UP000268823">
    <property type="component" value="Unassembled WGS sequence"/>
</dbReference>
<comment type="caution">
    <text evidence="7">The sequence shown here is derived from an EMBL/GenBank/DDBJ whole genome shotgun (WGS) entry which is preliminary data.</text>
</comment>
<proteinExistence type="inferred from homology"/>
<dbReference type="Pfam" id="PF00400">
    <property type="entry name" value="WD40"/>
    <property type="match status" value="3"/>
</dbReference>
<evidence type="ECO:0000313" key="7">
    <source>
        <dbReference type="EMBL" id="RMY94875.1"/>
    </source>
</evidence>
<accession>A0A3M7G175</accession>
<gene>
    <name evidence="7" type="ORF">D0861_01071</name>
</gene>
<keyword evidence="3" id="KW-0677">Repeat</keyword>
<protein>
    <submittedName>
        <fullName evidence="7">Uncharacterized protein</fullName>
    </submittedName>
</protein>
<feature type="repeat" description="WD" evidence="4">
    <location>
        <begin position="670"/>
        <end position="698"/>
    </location>
</feature>
<evidence type="ECO:0000256" key="3">
    <source>
        <dbReference type="ARBA" id="ARBA00022737"/>
    </source>
</evidence>
<dbReference type="PROSITE" id="PS00678">
    <property type="entry name" value="WD_REPEATS_1"/>
    <property type="match status" value="1"/>
</dbReference>
<feature type="repeat" description="WD" evidence="4">
    <location>
        <begin position="732"/>
        <end position="757"/>
    </location>
</feature>
<dbReference type="GO" id="GO:0032956">
    <property type="term" value="P:regulation of actin cytoskeleton organization"/>
    <property type="evidence" value="ECO:0007669"/>
    <property type="project" value="TreeGrafter"/>
</dbReference>
<reference evidence="7 8" key="1">
    <citation type="journal article" date="2018" name="BMC Genomics">
        <title>Genomic evidence for intraspecific hybridization in a clonal and extremely halotolerant yeast.</title>
        <authorList>
            <person name="Gostincar C."/>
            <person name="Stajich J.E."/>
            <person name="Zupancic J."/>
            <person name="Zalar P."/>
            <person name="Gunde-Cimerman N."/>
        </authorList>
    </citation>
    <scope>NUCLEOTIDE SEQUENCE [LARGE SCALE GENOMIC DNA]</scope>
    <source>
        <strain evidence="7 8">EXF-2788</strain>
    </source>
</reference>